<evidence type="ECO:0000313" key="2">
    <source>
        <dbReference type="Proteomes" id="UP001448207"/>
    </source>
</evidence>
<name>A0ABR3BE64_PHYBL</name>
<comment type="caution">
    <text evidence="1">The sequence shown here is derived from an EMBL/GenBank/DDBJ whole genome shotgun (WGS) entry which is preliminary data.</text>
</comment>
<keyword evidence="2" id="KW-1185">Reference proteome</keyword>
<dbReference type="EMBL" id="JBCLYO010000001">
    <property type="protein sequence ID" value="KAL0096187.1"/>
    <property type="molecule type" value="Genomic_DNA"/>
</dbReference>
<sequence length="220" mass="25702">MPLLERLVLDMNLADFENEEDVLSRILNVKPAMKLKRLRSLGSVCIAKALKIQEFKVLPSTDEYERPKNHGLEKLYLLYTITTCNLLEYLSVRCRHLYYMYLDLSKIYGKYSNGSSRIDIDMSYTHFKYIPSRFNFIAPTKHRREKCAGDADYIILSQTSSSCPIINSGGSHSDWSLYSDTIKKDKWYFARYRDYYSADGYIIYPLVMTEEDITTVARIL</sequence>
<gene>
    <name evidence="1" type="ORF">J3Q64DRAFT_1827259</name>
</gene>
<organism evidence="1 2">
    <name type="scientific">Phycomyces blakesleeanus</name>
    <dbReference type="NCBI Taxonomy" id="4837"/>
    <lineage>
        <taxon>Eukaryota</taxon>
        <taxon>Fungi</taxon>
        <taxon>Fungi incertae sedis</taxon>
        <taxon>Mucoromycota</taxon>
        <taxon>Mucoromycotina</taxon>
        <taxon>Mucoromycetes</taxon>
        <taxon>Mucorales</taxon>
        <taxon>Phycomycetaceae</taxon>
        <taxon>Phycomyces</taxon>
    </lineage>
</organism>
<proteinExistence type="predicted"/>
<protein>
    <submittedName>
        <fullName evidence="1">Uncharacterized protein</fullName>
    </submittedName>
</protein>
<evidence type="ECO:0000313" key="1">
    <source>
        <dbReference type="EMBL" id="KAL0096187.1"/>
    </source>
</evidence>
<dbReference type="Proteomes" id="UP001448207">
    <property type="component" value="Unassembled WGS sequence"/>
</dbReference>
<accession>A0ABR3BE64</accession>
<reference evidence="1 2" key="1">
    <citation type="submission" date="2024-04" db="EMBL/GenBank/DDBJ databases">
        <title>Symmetric and asymmetric DNA N6-adenine methylation regulates different biological responses in Mucorales.</title>
        <authorList>
            <consortium name="Lawrence Berkeley National Laboratory"/>
            <person name="Lax C."/>
            <person name="Mondo S.J."/>
            <person name="Osorio-Concepcion M."/>
            <person name="Muszewska A."/>
            <person name="Corrochano-Luque M."/>
            <person name="Gutierrez G."/>
            <person name="Riley R."/>
            <person name="Lipzen A."/>
            <person name="Guo J."/>
            <person name="Hundley H."/>
            <person name="Amirebrahimi M."/>
            <person name="Ng V."/>
            <person name="Lorenzo-Gutierrez D."/>
            <person name="Binder U."/>
            <person name="Yang J."/>
            <person name="Song Y."/>
            <person name="Canovas D."/>
            <person name="Navarro E."/>
            <person name="Freitag M."/>
            <person name="Gabaldon T."/>
            <person name="Grigoriev I.V."/>
            <person name="Corrochano L.M."/>
            <person name="Nicolas F.E."/>
            <person name="Garre V."/>
        </authorList>
    </citation>
    <scope>NUCLEOTIDE SEQUENCE [LARGE SCALE GENOMIC DNA]</scope>
    <source>
        <strain evidence="1 2">L51</strain>
    </source>
</reference>